<dbReference type="PANTHER" id="PTHR12443">
    <property type="entry name" value="TRANSLOCATION PROTEIN SEC62"/>
    <property type="match status" value="1"/>
</dbReference>
<keyword evidence="5 12" id="KW-0812">Transmembrane</keyword>
<dbReference type="PANTHER" id="PTHR12443:SF9">
    <property type="entry name" value="TRANSLOCATION PROTEIN SEC62"/>
    <property type="match status" value="1"/>
</dbReference>
<organism evidence="13 14">
    <name type="scientific">Thanatephorus cucumeris (strain AG1-IA)</name>
    <name type="common">Rice sheath blight fungus</name>
    <name type="synonym">Rhizoctonia solani</name>
    <dbReference type="NCBI Taxonomy" id="983506"/>
    <lineage>
        <taxon>Eukaryota</taxon>
        <taxon>Fungi</taxon>
        <taxon>Dikarya</taxon>
        <taxon>Basidiomycota</taxon>
        <taxon>Agaricomycotina</taxon>
        <taxon>Agaricomycetes</taxon>
        <taxon>Cantharellales</taxon>
        <taxon>Ceratobasidiaceae</taxon>
        <taxon>Rhizoctonia</taxon>
        <taxon>Rhizoctonia solani AG-1</taxon>
    </lineage>
</organism>
<dbReference type="GO" id="GO:0031204">
    <property type="term" value="P:post-translational protein targeting to membrane, translocation"/>
    <property type="evidence" value="ECO:0007669"/>
    <property type="project" value="TreeGrafter"/>
</dbReference>
<evidence type="ECO:0000256" key="9">
    <source>
        <dbReference type="ARBA" id="ARBA00023010"/>
    </source>
</evidence>
<name>L8WKB7_THACA</name>
<feature type="region of interest" description="Disordered" evidence="11">
    <location>
        <begin position="235"/>
        <end position="254"/>
    </location>
</feature>
<keyword evidence="9" id="KW-0811">Translocation</keyword>
<dbReference type="STRING" id="983506.L8WKB7"/>
<evidence type="ECO:0000256" key="12">
    <source>
        <dbReference type="SAM" id="Phobius"/>
    </source>
</evidence>
<keyword evidence="14" id="KW-1185">Reference proteome</keyword>
<comment type="caution">
    <text evidence="13">The sequence shown here is derived from an EMBL/GenBank/DDBJ whole genome shotgun (WGS) entry which is preliminary data.</text>
</comment>
<evidence type="ECO:0000256" key="5">
    <source>
        <dbReference type="ARBA" id="ARBA00022692"/>
    </source>
</evidence>
<dbReference type="EMBL" id="AFRT01002809">
    <property type="protein sequence ID" value="ELU37192.1"/>
    <property type="molecule type" value="Genomic_DNA"/>
</dbReference>
<keyword evidence="6" id="KW-0256">Endoplasmic reticulum</keyword>
<dbReference type="Proteomes" id="UP000011668">
    <property type="component" value="Unassembled WGS sequence"/>
</dbReference>
<comment type="similarity">
    <text evidence="2">Belongs to the SEC62 family.</text>
</comment>
<proteinExistence type="inferred from homology"/>
<feature type="transmembrane region" description="Helical" evidence="12">
    <location>
        <begin position="175"/>
        <end position="196"/>
    </location>
</feature>
<dbReference type="HOGENOM" id="CLU_040936_1_0_1"/>
<reference evidence="13 14" key="1">
    <citation type="journal article" date="2013" name="Nat. Commun.">
        <title>The evolution and pathogenic mechanisms of the rice sheath blight pathogen.</title>
        <authorList>
            <person name="Zheng A."/>
            <person name="Lin R."/>
            <person name="Xu L."/>
            <person name="Qin P."/>
            <person name="Tang C."/>
            <person name="Ai P."/>
            <person name="Zhang D."/>
            <person name="Liu Y."/>
            <person name="Sun Z."/>
            <person name="Feng H."/>
            <person name="Wang Y."/>
            <person name="Chen Y."/>
            <person name="Liang X."/>
            <person name="Fu R."/>
            <person name="Li Q."/>
            <person name="Zhang J."/>
            <person name="Yu X."/>
            <person name="Xie Z."/>
            <person name="Ding L."/>
            <person name="Guan P."/>
            <person name="Tang J."/>
            <person name="Liang Y."/>
            <person name="Wang S."/>
            <person name="Deng Q."/>
            <person name="Li S."/>
            <person name="Zhu J."/>
            <person name="Wang L."/>
            <person name="Liu H."/>
            <person name="Li P."/>
        </authorList>
    </citation>
    <scope>NUCLEOTIDE SEQUENCE [LARGE SCALE GENOMIC DNA]</scope>
    <source>
        <strain evidence="14">AG-1 IA</strain>
    </source>
</reference>
<evidence type="ECO:0000256" key="8">
    <source>
        <dbReference type="ARBA" id="ARBA00022989"/>
    </source>
</evidence>
<gene>
    <name evidence="13" type="ORF">AG1IA_08785</name>
</gene>
<comment type="subcellular location">
    <subcellularLocation>
        <location evidence="1">Endoplasmic reticulum membrane</location>
        <topology evidence="1">Multi-pass membrane protein</topology>
    </subcellularLocation>
</comment>
<accession>L8WKB7</accession>
<dbReference type="NCBIfam" id="TIGR00869">
    <property type="entry name" value="sec62"/>
    <property type="match status" value="1"/>
</dbReference>
<evidence type="ECO:0000256" key="2">
    <source>
        <dbReference type="ARBA" id="ARBA00010604"/>
    </source>
</evidence>
<evidence type="ECO:0000313" key="13">
    <source>
        <dbReference type="EMBL" id="ELU37192.1"/>
    </source>
</evidence>
<keyword evidence="10 12" id="KW-0472">Membrane</keyword>
<keyword evidence="8 12" id="KW-1133">Transmembrane helix</keyword>
<keyword evidence="4" id="KW-0813">Transport</keyword>
<keyword evidence="13" id="KW-0675">Receptor</keyword>
<dbReference type="InterPro" id="IPR004728">
    <property type="entry name" value="Sec62"/>
</dbReference>
<protein>
    <recommendedName>
        <fullName evidence="3">Translocation protein SEC62</fullName>
    </recommendedName>
</protein>
<feature type="transmembrane region" description="Helical" evidence="12">
    <location>
        <begin position="123"/>
        <end position="145"/>
    </location>
</feature>
<evidence type="ECO:0000256" key="11">
    <source>
        <dbReference type="SAM" id="MobiDB-lite"/>
    </source>
</evidence>
<evidence type="ECO:0000256" key="7">
    <source>
        <dbReference type="ARBA" id="ARBA00022927"/>
    </source>
</evidence>
<dbReference type="Pfam" id="PF03839">
    <property type="entry name" value="Sec62"/>
    <property type="match status" value="1"/>
</dbReference>
<dbReference type="OrthoDB" id="200187at2759"/>
<evidence type="ECO:0000313" key="14">
    <source>
        <dbReference type="Proteomes" id="UP000011668"/>
    </source>
</evidence>
<dbReference type="GO" id="GO:0005789">
    <property type="term" value="C:endoplasmic reticulum membrane"/>
    <property type="evidence" value="ECO:0007669"/>
    <property type="project" value="UniProtKB-SubCell"/>
</dbReference>
<evidence type="ECO:0000256" key="3">
    <source>
        <dbReference type="ARBA" id="ARBA00021257"/>
    </source>
</evidence>
<feature type="transmembrane region" description="Helical" evidence="12">
    <location>
        <begin position="151"/>
        <end position="170"/>
    </location>
</feature>
<dbReference type="InterPro" id="IPR011553">
    <property type="entry name" value="Sec62_asco"/>
</dbReference>
<evidence type="ECO:0000256" key="10">
    <source>
        <dbReference type="ARBA" id="ARBA00023136"/>
    </source>
</evidence>
<keyword evidence="7" id="KW-0653">Protein transport</keyword>
<evidence type="ECO:0000256" key="6">
    <source>
        <dbReference type="ARBA" id="ARBA00022824"/>
    </source>
</evidence>
<evidence type="ECO:0000256" key="4">
    <source>
        <dbReference type="ARBA" id="ARBA00022448"/>
    </source>
</evidence>
<dbReference type="AlphaFoldDB" id="L8WKB7"/>
<dbReference type="OMA" id="WGWQETK"/>
<sequence>MENQKNIPKELLDVVNFLRSSSSGIKNRVGALNGKRHDYFKGKAAVKAILSPAYGKLKNAPKVADEQGAVQLLHSIIPFTYFLRVDRGESTGGSKSPKVIQINPMQMFSPDEYYVWLYEGSQLTTYVGGAVMVAIIFAGVLFPLWPSSMRLGVWYLSIAVLGLIGLFFVIAILRLIFYVITVVVASPGIWVFPQLFADVGFVSWLVCWVNGVIDLWLLQVESFIPLWEWDIPKKKKSKKSKEAKEGKKAKGASASNGIQVPIIEASSTALPAKLPSARIEEVPDEDA</sequence>
<evidence type="ECO:0000256" key="1">
    <source>
        <dbReference type="ARBA" id="ARBA00004477"/>
    </source>
</evidence>